<dbReference type="Proteomes" id="UP000239833">
    <property type="component" value="Plasmid unnamed1"/>
</dbReference>
<dbReference type="RefSeq" id="WP_104932845.1">
    <property type="nucleotide sequence ID" value="NZ_CP019656.1"/>
</dbReference>
<gene>
    <name evidence="1" type="ORF">ERICIII_04822</name>
</gene>
<dbReference type="AlphaFoldDB" id="A0A2L1U7C1"/>
<dbReference type="Gene3D" id="3.40.1360.10">
    <property type="match status" value="1"/>
</dbReference>
<dbReference type="Pfam" id="PF13155">
    <property type="entry name" value="Toprim_2"/>
    <property type="match status" value="1"/>
</dbReference>
<dbReference type="InterPro" id="IPR034154">
    <property type="entry name" value="TOPRIM_DnaG/twinkle"/>
</dbReference>
<proteinExistence type="predicted"/>
<accession>A0A2L1U7C1</accession>
<protein>
    <submittedName>
        <fullName evidence="1">DNA primase (Bacterial type)</fullName>
    </submittedName>
</protein>
<evidence type="ECO:0000313" key="1">
    <source>
        <dbReference type="EMBL" id="AVF28826.1"/>
    </source>
</evidence>
<geneLocation type="plasmid" evidence="1">
    <name>unnamed1</name>
</geneLocation>
<dbReference type="EMBL" id="CP019656">
    <property type="protein sequence ID" value="AVF28826.1"/>
    <property type="molecule type" value="Genomic_DNA"/>
</dbReference>
<evidence type="ECO:0000313" key="2">
    <source>
        <dbReference type="Proteomes" id="UP000239833"/>
    </source>
</evidence>
<organism evidence="1 2">
    <name type="scientific">Paenibacillus larvae subsp. larvae</name>
    <dbReference type="NCBI Taxonomy" id="147375"/>
    <lineage>
        <taxon>Bacteria</taxon>
        <taxon>Bacillati</taxon>
        <taxon>Bacillota</taxon>
        <taxon>Bacilli</taxon>
        <taxon>Bacillales</taxon>
        <taxon>Paenibacillaceae</taxon>
        <taxon>Paenibacillus</taxon>
    </lineage>
</organism>
<name>A0A2L1U7C1_9BACL</name>
<dbReference type="CDD" id="cd01029">
    <property type="entry name" value="TOPRIM_primases"/>
    <property type="match status" value="1"/>
</dbReference>
<sequence length="533" mass="62175">MSRLRRSDLKIHTYTHIEEALASVNAQDHGRYFLCTCPECHHHEAFIYKNNPNFLQCNRENECGVSVAFHFQEKQSVDEIKTRHEAIDPEVTPEQRRELEFVTRVLNYIQLHTVNDALKENYRGLSRDTTRPFVLDLKNEEFIENLFRKAPNLFYSRKALMKTGKKVNYADIKEMTKRNLVFPIYGNDGLVDRILLRSSIEPNLSKKEIQLQVNPKSTAKDFFKDIPSHATHIVIGESIIDAMSFREIDPSVGLYGMTGSRKWRRVIEDIQQHKEDYKDKVFIIATDDDKAGIEAKDNLTAALEKEQLAYKVFSYDIENINDPNEYLQRDREAFSKSYEALVHNKLPFNLPRQKQQWTIDRLYRNKREGIDQTTFSFSYDGLRIRDITVDLENKTFIYPSYGNEYGPQQVLMLGERIEHVLTYIAKKAPSNKEYRHIVLPAKTEPSVPEDIQILSYKRSLNTTIVDIQVGEVCIRNIKVQSQREENPIIHYPPPDQNPIHPIISGSASFNKRLLDGIKNYEKSARRTKAEMER</sequence>
<keyword evidence="1" id="KW-0614">Plasmid</keyword>
<reference evidence="2" key="1">
    <citation type="submission" date="2017-02" db="EMBL/GenBank/DDBJ databases">
        <title>Delineation of Paenibacillus larvae strains originating from foulbrood outbreaks.</title>
        <authorList>
            <person name="Beims H."/>
            <person name="Bunk B."/>
            <person name="Sproeer C."/>
            <person name="Mohr K.I."/>
            <person name="Pradella S."/>
            <person name="Guenther G."/>
            <person name="Rohde M."/>
            <person name="von der Ohe W."/>
            <person name="Steinert M."/>
        </authorList>
    </citation>
    <scope>NUCLEOTIDE SEQUENCE [LARGE SCALE GENOMIC DNA]</scope>
    <source>
        <strain evidence="2">Eric_III</strain>
        <plasmid evidence="2">Plasmid unnamed1</plasmid>
    </source>
</reference>